<reference evidence="2 3" key="1">
    <citation type="submission" date="2018-11" db="EMBL/GenBank/DDBJ databases">
        <title>Proposal to divide the Flavobacteriaceae and reorganize its genera based on Amino Acid Identity values calculated from whole genome sequences.</title>
        <authorList>
            <person name="Nicholson A.C."/>
            <person name="Gulvik C.A."/>
            <person name="Whitney A.M."/>
            <person name="Humrighouse B.W."/>
            <person name="Bell M."/>
            <person name="Holmes B."/>
            <person name="Steigerwalt A.G."/>
            <person name="Villarma A."/>
            <person name="Sheth M."/>
            <person name="Batra D."/>
            <person name="Pryor J."/>
            <person name="Bernardet J.-F."/>
            <person name="Hugo C."/>
            <person name="Kampfer P."/>
            <person name="Newman J."/>
            <person name="McQuiston J.R."/>
        </authorList>
    </citation>
    <scope>NUCLEOTIDE SEQUENCE [LARGE SCALE GENOMIC DNA]</scope>
    <source>
        <strain evidence="2 3">G0041</strain>
    </source>
</reference>
<sequence>MKEKWISHPTILEGANVELIPLEKEHFEELYSAGADKDLWALIPTDGSDKEIFYQNYEFALSERENENQYPFVIRHKETQKLIGSTRFFEIYPSDKKLEIGWTWITKEFWGTSVNLECKLLLLTYCFDVLKTNRVQLKTKDNNLRSRKAIEKIGGVFEGILRKDKIQNDGSTRNAAYYSILDDEWEAAKQKIETLIREKESSDK</sequence>
<keyword evidence="3" id="KW-1185">Reference proteome</keyword>
<accession>A0AAD0YHL7</accession>
<dbReference type="EMBL" id="CP033923">
    <property type="protein sequence ID" value="AZA89189.1"/>
    <property type="molecule type" value="Genomic_DNA"/>
</dbReference>
<evidence type="ECO:0000313" key="3">
    <source>
        <dbReference type="Proteomes" id="UP000278288"/>
    </source>
</evidence>
<feature type="domain" description="N-acetyltransferase" evidence="1">
    <location>
        <begin position="17"/>
        <end position="155"/>
    </location>
</feature>
<dbReference type="GO" id="GO:0016747">
    <property type="term" value="F:acyltransferase activity, transferring groups other than amino-acyl groups"/>
    <property type="evidence" value="ECO:0007669"/>
    <property type="project" value="InterPro"/>
</dbReference>
<protein>
    <submittedName>
        <fullName evidence="2">N-acetyltransferase</fullName>
    </submittedName>
</protein>
<dbReference type="InterPro" id="IPR000182">
    <property type="entry name" value="GNAT_dom"/>
</dbReference>
<dbReference type="RefSeq" id="WP_123855667.1">
    <property type="nucleotide sequence ID" value="NZ_CP033923.1"/>
</dbReference>
<evidence type="ECO:0000313" key="2">
    <source>
        <dbReference type="EMBL" id="AZA89189.1"/>
    </source>
</evidence>
<dbReference type="Pfam" id="PF13302">
    <property type="entry name" value="Acetyltransf_3"/>
    <property type="match status" value="1"/>
</dbReference>
<dbReference type="InterPro" id="IPR016181">
    <property type="entry name" value="Acyl_CoA_acyltransferase"/>
</dbReference>
<evidence type="ECO:0000259" key="1">
    <source>
        <dbReference type="Pfam" id="PF13302"/>
    </source>
</evidence>
<dbReference type="KEGG" id="cnk:EG343_00340"/>
<name>A0AAD0YHL7_CHRNA</name>
<dbReference type="SUPFAM" id="SSF55729">
    <property type="entry name" value="Acyl-CoA N-acyltransferases (Nat)"/>
    <property type="match status" value="1"/>
</dbReference>
<gene>
    <name evidence="2" type="ORF">EG343_00340</name>
</gene>
<dbReference type="AlphaFoldDB" id="A0AAD0YHL7"/>
<dbReference type="PANTHER" id="PTHR43610">
    <property type="entry name" value="BLL6696 PROTEIN"/>
    <property type="match status" value="1"/>
</dbReference>
<organism evidence="2 3">
    <name type="scientific">Chryseobacterium nakagawai</name>
    <dbReference type="NCBI Taxonomy" id="1241982"/>
    <lineage>
        <taxon>Bacteria</taxon>
        <taxon>Pseudomonadati</taxon>
        <taxon>Bacteroidota</taxon>
        <taxon>Flavobacteriia</taxon>
        <taxon>Flavobacteriales</taxon>
        <taxon>Weeksellaceae</taxon>
        <taxon>Chryseobacterium group</taxon>
        <taxon>Chryseobacterium</taxon>
    </lineage>
</organism>
<dbReference type="Gene3D" id="3.40.630.30">
    <property type="match status" value="1"/>
</dbReference>
<dbReference type="PANTHER" id="PTHR43610:SF1">
    <property type="entry name" value="N-ACETYLTRANSFERASE DOMAIN-CONTAINING PROTEIN"/>
    <property type="match status" value="1"/>
</dbReference>
<dbReference type="Proteomes" id="UP000278288">
    <property type="component" value="Chromosome"/>
</dbReference>
<proteinExistence type="predicted"/>